<dbReference type="PANTHER" id="PTHR43616">
    <property type="entry name" value="GLYCEROL DEHYDROGENASE"/>
    <property type="match status" value="1"/>
</dbReference>
<keyword evidence="4" id="KW-0521">NADP</keyword>
<evidence type="ECO:0000256" key="8">
    <source>
        <dbReference type="ARBA" id="ARBA00023209"/>
    </source>
</evidence>
<evidence type="ECO:0000256" key="7">
    <source>
        <dbReference type="ARBA" id="ARBA00023098"/>
    </source>
</evidence>
<keyword evidence="11" id="KW-1185">Reference proteome</keyword>
<dbReference type="CDD" id="cd08175">
    <property type="entry name" value="G1PDH"/>
    <property type="match status" value="1"/>
</dbReference>
<keyword evidence="3" id="KW-0479">Metal-binding</keyword>
<keyword evidence="1" id="KW-0963">Cytoplasm</keyword>
<dbReference type="InterPro" id="IPR016205">
    <property type="entry name" value="Glycerol_DH"/>
</dbReference>
<dbReference type="Pfam" id="PF13685">
    <property type="entry name" value="Fe-ADH_2"/>
    <property type="match status" value="1"/>
</dbReference>
<dbReference type="GO" id="GO:0046872">
    <property type="term" value="F:metal ion binding"/>
    <property type="evidence" value="ECO:0007669"/>
    <property type="project" value="UniProtKB-KW"/>
</dbReference>
<gene>
    <name evidence="10" type="ORF">H8S11_12800</name>
</gene>
<organism evidence="10 11">
    <name type="scientific">Flintibacter hominis</name>
    <dbReference type="NCBI Taxonomy" id="2763048"/>
    <lineage>
        <taxon>Bacteria</taxon>
        <taxon>Bacillati</taxon>
        <taxon>Bacillota</taxon>
        <taxon>Clostridia</taxon>
        <taxon>Eubacteriales</taxon>
        <taxon>Flintibacter</taxon>
    </lineage>
</organism>
<dbReference type="InterPro" id="IPR032837">
    <property type="entry name" value="G1PDH"/>
</dbReference>
<protein>
    <submittedName>
        <fullName evidence="10">sn-glycerol-1-phosphate dehydrogenase</fullName>
    </submittedName>
</protein>
<keyword evidence="9" id="KW-1208">Phospholipid metabolism</keyword>
<evidence type="ECO:0000256" key="3">
    <source>
        <dbReference type="ARBA" id="ARBA00022723"/>
    </source>
</evidence>
<evidence type="ECO:0000256" key="2">
    <source>
        <dbReference type="ARBA" id="ARBA00022516"/>
    </source>
</evidence>
<dbReference type="PANTHER" id="PTHR43616:SF5">
    <property type="entry name" value="GLYCEROL DEHYDROGENASE 1"/>
    <property type="match status" value="1"/>
</dbReference>
<evidence type="ECO:0000256" key="1">
    <source>
        <dbReference type="ARBA" id="ARBA00022490"/>
    </source>
</evidence>
<keyword evidence="5" id="KW-0560">Oxidoreductase</keyword>
<evidence type="ECO:0000313" key="10">
    <source>
        <dbReference type="EMBL" id="MBC5723687.1"/>
    </source>
</evidence>
<dbReference type="GO" id="GO:0008654">
    <property type="term" value="P:phospholipid biosynthetic process"/>
    <property type="evidence" value="ECO:0007669"/>
    <property type="project" value="UniProtKB-KW"/>
</dbReference>
<evidence type="ECO:0000256" key="5">
    <source>
        <dbReference type="ARBA" id="ARBA00023002"/>
    </source>
</evidence>
<evidence type="ECO:0000256" key="4">
    <source>
        <dbReference type="ARBA" id="ARBA00022857"/>
    </source>
</evidence>
<accession>A0A8J6JB22</accession>
<evidence type="ECO:0000313" key="11">
    <source>
        <dbReference type="Proteomes" id="UP000628736"/>
    </source>
</evidence>
<evidence type="ECO:0000256" key="9">
    <source>
        <dbReference type="ARBA" id="ARBA00023264"/>
    </source>
</evidence>
<dbReference type="AlphaFoldDB" id="A0A8J6JB22"/>
<keyword evidence="2" id="KW-0444">Lipid biosynthesis</keyword>
<dbReference type="GO" id="GO:0016614">
    <property type="term" value="F:oxidoreductase activity, acting on CH-OH group of donors"/>
    <property type="evidence" value="ECO:0007669"/>
    <property type="project" value="InterPro"/>
</dbReference>
<keyword evidence="8" id="KW-0594">Phospholipid biosynthesis</keyword>
<dbReference type="EMBL" id="JACOPO010000012">
    <property type="protein sequence ID" value="MBC5723687.1"/>
    <property type="molecule type" value="Genomic_DNA"/>
</dbReference>
<sequence>MKIDANHLSGPCSCGGEHLLATQICVIQEGALFHLEEILSSIPVVGKRCAVYDENTYRAIPNSIHPRAEQEIILSPSGLHADENSTASVLARLEPDIQVMLAIGGGTVHDITRYCSTERGIPFISIPTAASCDGFCSNVAAMTWHGYKKTIPCQAPLLVVADLDVISAAPWWLTASGIGDMLGKFIALTDWRISHLLTGEKLCPVIYQIMEDAVDSIWTRCRDLRSGGSAAYEAVVYGLLMSGLAMQMIGTSRPASGAEHHVSHFIEVEPAALRTHSSALHGEKVGVGTLLIAQEYQRLSQIENIASLALPYAPVSDERLMEVFGPRLFSACREENLHDCLAQVTPERLIQQWPQIRQIIAKIPPAAQIHQFLTDLKASASLSDLGVPEAALELILEASPLIRNRLTFMRVRRIIRH</sequence>
<proteinExistence type="predicted"/>
<evidence type="ECO:0000256" key="6">
    <source>
        <dbReference type="ARBA" id="ARBA00023027"/>
    </source>
</evidence>
<name>A0A8J6JB22_9FIRM</name>
<dbReference type="SUPFAM" id="SSF56796">
    <property type="entry name" value="Dehydroquinate synthase-like"/>
    <property type="match status" value="1"/>
</dbReference>
<comment type="caution">
    <text evidence="10">The sequence shown here is derived from an EMBL/GenBank/DDBJ whole genome shotgun (WGS) entry which is preliminary data.</text>
</comment>
<keyword evidence="7" id="KW-0443">Lipid metabolism</keyword>
<dbReference type="RefSeq" id="WP_186853395.1">
    <property type="nucleotide sequence ID" value="NZ_JACOPO010000012.1"/>
</dbReference>
<dbReference type="Gene3D" id="1.20.1090.10">
    <property type="entry name" value="Dehydroquinate synthase-like - alpha domain"/>
    <property type="match status" value="1"/>
</dbReference>
<keyword evidence="6" id="KW-0520">NAD</keyword>
<dbReference type="Proteomes" id="UP000628736">
    <property type="component" value="Unassembled WGS sequence"/>
</dbReference>
<dbReference type="Gene3D" id="3.40.50.1970">
    <property type="match status" value="1"/>
</dbReference>
<reference evidence="10" key="1">
    <citation type="submission" date="2020-08" db="EMBL/GenBank/DDBJ databases">
        <title>Genome public.</title>
        <authorList>
            <person name="Liu C."/>
            <person name="Sun Q."/>
        </authorList>
    </citation>
    <scope>NUCLEOTIDE SEQUENCE</scope>
    <source>
        <strain evidence="10">NSJ-23</strain>
    </source>
</reference>